<evidence type="ECO:0000256" key="1">
    <source>
        <dbReference type="ARBA" id="ARBA00004123"/>
    </source>
</evidence>
<gene>
    <name evidence="6" type="ORF">M9458_038675</name>
</gene>
<evidence type="ECO:0000256" key="4">
    <source>
        <dbReference type="ARBA" id="ARBA00023242"/>
    </source>
</evidence>
<keyword evidence="7" id="KW-1185">Reference proteome</keyword>
<accession>A0ABD0P0Q2</accession>
<dbReference type="InterPro" id="IPR056807">
    <property type="entry name" value="LIM_FHL1/2/3/5_N"/>
</dbReference>
<name>A0ABD0P0Q2_CIRMR</name>
<evidence type="ECO:0000256" key="2">
    <source>
        <dbReference type="ARBA" id="ARBA00022737"/>
    </source>
</evidence>
<comment type="caution">
    <text evidence="6">The sequence shown here is derived from an EMBL/GenBank/DDBJ whole genome shotgun (WGS) entry which is preliminary data.</text>
</comment>
<feature type="non-terminal residue" evidence="6">
    <location>
        <position position="1"/>
    </location>
</feature>
<keyword evidence="3" id="KW-0479">Metal-binding</keyword>
<organism evidence="6 7">
    <name type="scientific">Cirrhinus mrigala</name>
    <name type="common">Mrigala</name>
    <dbReference type="NCBI Taxonomy" id="683832"/>
    <lineage>
        <taxon>Eukaryota</taxon>
        <taxon>Metazoa</taxon>
        <taxon>Chordata</taxon>
        <taxon>Craniata</taxon>
        <taxon>Vertebrata</taxon>
        <taxon>Euteleostomi</taxon>
        <taxon>Actinopterygii</taxon>
        <taxon>Neopterygii</taxon>
        <taxon>Teleostei</taxon>
        <taxon>Ostariophysi</taxon>
        <taxon>Cypriniformes</taxon>
        <taxon>Cyprinidae</taxon>
        <taxon>Labeoninae</taxon>
        <taxon>Labeonini</taxon>
        <taxon>Cirrhinus</taxon>
    </lineage>
</organism>
<dbReference type="PANTHER" id="PTHR24205:SF5">
    <property type="entry name" value="FOUR AND A HALF LIM DOMAINS PROTEIN 3"/>
    <property type="match status" value="1"/>
</dbReference>
<keyword evidence="4" id="KW-0539">Nucleus</keyword>
<dbReference type="EMBL" id="JAMKFB020000019">
    <property type="protein sequence ID" value="KAL0166831.1"/>
    <property type="molecule type" value="Genomic_DNA"/>
</dbReference>
<keyword evidence="3" id="KW-0440">LIM domain</keyword>
<evidence type="ECO:0000313" key="6">
    <source>
        <dbReference type="EMBL" id="KAL0166831.1"/>
    </source>
</evidence>
<reference evidence="6 7" key="1">
    <citation type="submission" date="2024-05" db="EMBL/GenBank/DDBJ databases">
        <title>Genome sequencing and assembly of Indian major carp, Cirrhinus mrigala (Hamilton, 1822).</title>
        <authorList>
            <person name="Mohindra V."/>
            <person name="Chowdhury L.M."/>
            <person name="Lal K."/>
            <person name="Jena J.K."/>
        </authorList>
    </citation>
    <scope>NUCLEOTIDE SEQUENCE [LARGE SCALE GENOMIC DNA]</scope>
    <source>
        <strain evidence="6">CM1030</strain>
        <tissue evidence="6">Blood</tissue>
    </source>
</reference>
<comment type="subcellular location">
    <subcellularLocation>
        <location evidence="1">Nucleus</location>
    </subcellularLocation>
</comment>
<keyword evidence="3" id="KW-0862">Zinc</keyword>
<dbReference type="GO" id="GO:0005634">
    <property type="term" value="C:nucleus"/>
    <property type="evidence" value="ECO:0007669"/>
    <property type="project" value="UniProtKB-SubCell"/>
</dbReference>
<dbReference type="Gene3D" id="2.10.110.10">
    <property type="entry name" value="Cysteine Rich Protein"/>
    <property type="match status" value="1"/>
</dbReference>
<protein>
    <recommendedName>
        <fullName evidence="5">FHL1/2/3/5 N-terminal LIM domain-containing protein</fullName>
    </recommendedName>
</protein>
<dbReference type="AlphaFoldDB" id="A0ABD0P0Q2"/>
<feature type="domain" description="FHL1/2/3/5 N-terminal LIM" evidence="5">
    <location>
        <begin position="7"/>
        <end position="34"/>
    </location>
</feature>
<evidence type="ECO:0000256" key="3">
    <source>
        <dbReference type="ARBA" id="ARBA00023038"/>
    </source>
</evidence>
<sequence length="53" mass="6232">VMSEPFDCDSCKESLYGRKYIQVDDVPHCVPCYDRLYANTCQECKELIEHNSR</sequence>
<dbReference type="SUPFAM" id="SSF57716">
    <property type="entry name" value="Glucocorticoid receptor-like (DNA-binding domain)"/>
    <property type="match status" value="1"/>
</dbReference>
<proteinExistence type="predicted"/>
<feature type="non-terminal residue" evidence="6">
    <location>
        <position position="53"/>
    </location>
</feature>
<evidence type="ECO:0000259" key="5">
    <source>
        <dbReference type="Pfam" id="PF25076"/>
    </source>
</evidence>
<dbReference type="Proteomes" id="UP001529510">
    <property type="component" value="Unassembled WGS sequence"/>
</dbReference>
<evidence type="ECO:0000313" key="7">
    <source>
        <dbReference type="Proteomes" id="UP001529510"/>
    </source>
</evidence>
<dbReference type="PANTHER" id="PTHR24205">
    <property type="entry name" value="FOUR AND A HALF LIM DOMAINS PROTEIN"/>
    <property type="match status" value="1"/>
</dbReference>
<dbReference type="Pfam" id="PF25076">
    <property type="entry name" value="LIM_FHL2-3_N"/>
    <property type="match status" value="1"/>
</dbReference>
<keyword evidence="2" id="KW-0677">Repeat</keyword>